<protein>
    <submittedName>
        <fullName evidence="6">Ferredoxin subunit of nitrite reductase or a ring-hydroxylating dioxygenase</fullName>
    </submittedName>
</protein>
<dbReference type="PROSITE" id="PS51296">
    <property type="entry name" value="RIESKE"/>
    <property type="match status" value="1"/>
</dbReference>
<dbReference type="GO" id="GO:0051213">
    <property type="term" value="F:dioxygenase activity"/>
    <property type="evidence" value="ECO:0007669"/>
    <property type="project" value="UniProtKB-KW"/>
</dbReference>
<dbReference type="Gene3D" id="2.102.10.10">
    <property type="entry name" value="Rieske [2Fe-2S] iron-sulphur domain"/>
    <property type="match status" value="1"/>
</dbReference>
<dbReference type="InterPro" id="IPR017941">
    <property type="entry name" value="Rieske_2Fe-2S"/>
</dbReference>
<evidence type="ECO:0000259" key="5">
    <source>
        <dbReference type="PROSITE" id="PS51296"/>
    </source>
</evidence>
<evidence type="ECO:0000256" key="2">
    <source>
        <dbReference type="ARBA" id="ARBA00022723"/>
    </source>
</evidence>
<dbReference type="PANTHER" id="PTHR40261">
    <property type="match status" value="1"/>
</dbReference>
<name>A0A1X7LYI8_9BURK</name>
<evidence type="ECO:0000256" key="4">
    <source>
        <dbReference type="ARBA" id="ARBA00023014"/>
    </source>
</evidence>
<gene>
    <name evidence="6" type="ORF">SAMN06265784_11273</name>
</gene>
<reference evidence="7" key="1">
    <citation type="submission" date="2017-04" db="EMBL/GenBank/DDBJ databases">
        <authorList>
            <person name="Varghese N."/>
            <person name="Submissions S."/>
        </authorList>
    </citation>
    <scope>NUCLEOTIDE SEQUENCE [LARGE SCALE GENOMIC DNA]</scope>
    <source>
        <strain evidence="7">LMG 29540</strain>
    </source>
</reference>
<dbReference type="Pfam" id="PF00355">
    <property type="entry name" value="Rieske"/>
    <property type="match status" value="1"/>
</dbReference>
<accession>A0A1X7LYI8</accession>
<feature type="domain" description="Rieske" evidence="5">
    <location>
        <begin position="4"/>
        <end position="107"/>
    </location>
</feature>
<dbReference type="GO" id="GO:0046872">
    <property type="term" value="F:metal ion binding"/>
    <property type="evidence" value="ECO:0007669"/>
    <property type="project" value="UniProtKB-KW"/>
</dbReference>
<dbReference type="SUPFAM" id="SSF50022">
    <property type="entry name" value="ISP domain"/>
    <property type="match status" value="1"/>
</dbReference>
<dbReference type="GO" id="GO:0051537">
    <property type="term" value="F:2 iron, 2 sulfur cluster binding"/>
    <property type="evidence" value="ECO:0007669"/>
    <property type="project" value="UniProtKB-KW"/>
</dbReference>
<keyword evidence="2" id="KW-0479">Metal-binding</keyword>
<organism evidence="6 7">
    <name type="scientific">Paraburkholderia susongensis</name>
    <dbReference type="NCBI Taxonomy" id="1515439"/>
    <lineage>
        <taxon>Bacteria</taxon>
        <taxon>Pseudomonadati</taxon>
        <taxon>Pseudomonadota</taxon>
        <taxon>Betaproteobacteria</taxon>
        <taxon>Burkholderiales</taxon>
        <taxon>Burkholderiaceae</taxon>
        <taxon>Paraburkholderia</taxon>
    </lineage>
</organism>
<dbReference type="OrthoDB" id="9794779at2"/>
<evidence type="ECO:0000313" key="6">
    <source>
        <dbReference type="EMBL" id="SMG58978.1"/>
    </source>
</evidence>
<evidence type="ECO:0000256" key="3">
    <source>
        <dbReference type="ARBA" id="ARBA00023004"/>
    </source>
</evidence>
<evidence type="ECO:0000313" key="7">
    <source>
        <dbReference type="Proteomes" id="UP000193228"/>
    </source>
</evidence>
<evidence type="ECO:0000256" key="1">
    <source>
        <dbReference type="ARBA" id="ARBA00022714"/>
    </source>
</evidence>
<dbReference type="RefSeq" id="WP_085488667.1">
    <property type="nucleotide sequence ID" value="NZ_FXAT01000012.1"/>
</dbReference>
<dbReference type="EMBL" id="FXAT01000012">
    <property type="protein sequence ID" value="SMG58978.1"/>
    <property type="molecule type" value="Genomic_DNA"/>
</dbReference>
<dbReference type="AlphaFoldDB" id="A0A1X7LYI8"/>
<proteinExistence type="predicted"/>
<dbReference type="PANTHER" id="PTHR40261:SF1">
    <property type="entry name" value="RIESKE DOMAIN-CONTAINING PROTEIN"/>
    <property type="match status" value="1"/>
</dbReference>
<keyword evidence="3" id="KW-0408">Iron</keyword>
<dbReference type="CDD" id="cd03467">
    <property type="entry name" value="Rieske"/>
    <property type="match status" value="1"/>
</dbReference>
<keyword evidence="6" id="KW-0223">Dioxygenase</keyword>
<keyword evidence="6" id="KW-0560">Oxidoreductase</keyword>
<keyword evidence="7" id="KW-1185">Reference proteome</keyword>
<dbReference type="Proteomes" id="UP000193228">
    <property type="component" value="Unassembled WGS sequence"/>
</dbReference>
<sequence>MNRTPLCLLADVPDGGARVVDVPDGSAPVVVVRRGERVWAYANRCPHFSVPLDFEPGDVLCYRAQVLMCAHHSALFRFEDGHCIEGPCAGASLDAVRVEIGDGGWVVLDH</sequence>
<dbReference type="STRING" id="1515439.SAMN06265784_11273"/>
<keyword evidence="1" id="KW-0001">2Fe-2S</keyword>
<dbReference type="InterPro" id="IPR036922">
    <property type="entry name" value="Rieske_2Fe-2S_sf"/>
</dbReference>
<keyword evidence="4" id="KW-0411">Iron-sulfur</keyword>